<dbReference type="AlphaFoldDB" id="A0A9Q0T2L3"/>
<protein>
    <submittedName>
        <fullName evidence="1">Uncharacterized protein</fullName>
    </submittedName>
</protein>
<organism evidence="1 2">
    <name type="scientific">Salix purpurea</name>
    <name type="common">Purple osier willow</name>
    <dbReference type="NCBI Taxonomy" id="77065"/>
    <lineage>
        <taxon>Eukaryota</taxon>
        <taxon>Viridiplantae</taxon>
        <taxon>Streptophyta</taxon>
        <taxon>Embryophyta</taxon>
        <taxon>Tracheophyta</taxon>
        <taxon>Spermatophyta</taxon>
        <taxon>Magnoliopsida</taxon>
        <taxon>eudicotyledons</taxon>
        <taxon>Gunneridae</taxon>
        <taxon>Pentapetalae</taxon>
        <taxon>rosids</taxon>
        <taxon>fabids</taxon>
        <taxon>Malpighiales</taxon>
        <taxon>Salicaceae</taxon>
        <taxon>Saliceae</taxon>
        <taxon>Salix</taxon>
    </lineage>
</organism>
<sequence>MFIIKIEMVALSGKRKTFSSCCLILLNHAPFQNLITKDLDSMEFQKIQGFRCKKSC</sequence>
<dbReference type="Proteomes" id="UP001151532">
    <property type="component" value="Chromosome 6"/>
</dbReference>
<reference evidence="1" key="1">
    <citation type="submission" date="2022-11" db="EMBL/GenBank/DDBJ databases">
        <authorList>
            <person name="Hyden B.L."/>
            <person name="Feng K."/>
            <person name="Yates T."/>
            <person name="Jawdy S."/>
            <person name="Smart L.B."/>
            <person name="Muchero W."/>
        </authorList>
    </citation>
    <scope>NUCLEOTIDE SEQUENCE</scope>
    <source>
        <tissue evidence="1">Shoot tip</tissue>
    </source>
</reference>
<gene>
    <name evidence="1" type="ORF">OIU79_011650</name>
</gene>
<dbReference type="EMBL" id="JAPFFK010000017">
    <property type="protein sequence ID" value="KAJ6698165.1"/>
    <property type="molecule type" value="Genomic_DNA"/>
</dbReference>
<accession>A0A9Q0T2L3</accession>
<reference evidence="1" key="2">
    <citation type="journal article" date="2023" name="Int. J. Mol. Sci.">
        <title>De Novo Assembly and Annotation of 11 Diverse Shrub Willow (Salix) Genomes Reveals Novel Gene Organization in Sex-Linked Regions.</title>
        <authorList>
            <person name="Hyden B."/>
            <person name="Feng K."/>
            <person name="Yates T.B."/>
            <person name="Jawdy S."/>
            <person name="Cereghino C."/>
            <person name="Smart L.B."/>
            <person name="Muchero W."/>
        </authorList>
    </citation>
    <scope>NUCLEOTIDE SEQUENCE</scope>
    <source>
        <tissue evidence="1">Shoot tip</tissue>
    </source>
</reference>
<name>A0A9Q0T2L3_SALPP</name>
<proteinExistence type="predicted"/>
<comment type="caution">
    <text evidence="1">The sequence shown here is derived from an EMBL/GenBank/DDBJ whole genome shotgun (WGS) entry which is preliminary data.</text>
</comment>
<evidence type="ECO:0000313" key="2">
    <source>
        <dbReference type="Proteomes" id="UP001151532"/>
    </source>
</evidence>
<keyword evidence="2" id="KW-1185">Reference proteome</keyword>
<evidence type="ECO:0000313" key="1">
    <source>
        <dbReference type="EMBL" id="KAJ6698165.1"/>
    </source>
</evidence>